<dbReference type="Pfam" id="PF05136">
    <property type="entry name" value="Phage_portal_2"/>
    <property type="match status" value="1"/>
</dbReference>
<accession>A0A9J9HBH7</accession>
<sequence>MTPRANLLDRMISSAAPHWALKREKARFTLDRLRGVRAEYDGATKGRRASGWRRKVKDANGELSPRVMAALRGIADDMVRNNPHAARGVSAIAEHMVGDGITFQLYRNGQHDVELTARVRAHLDGTACDAAGRHDLYGLQLQAARTIVTRGAAVMRRRWRRVSDGLPLPFQLQLLEPDYIDMGKVGAAGKGRPDYLINGIEFDQLGRRRGYWLYSSHPGSVRPGALASKFVPAEDVAHIFRADRPEQEHGATWFAPVIVRMKDFADYEDAQVMRQKIAACFAVFKFGDPEGVDAIAGDSEEDALESIEPGMIYDIPEGGKVEFASPPSVDGYGDYSSVSLHAVSAGLGGIPYEIMTGDLKGVSFISGRLGRLSWNRAVATWQWLMFIPQFCGAVQRWTFDALELMGEDLTGVTMRWTPPRVALLDPATEIPAIRDAVRSGQMTPSEAIRERGLDPDTFFEEWAEDAARFDRLRLIFDSDPRRVTAVGNPTAPVKRAE</sequence>
<proteinExistence type="predicted"/>
<evidence type="ECO:0000313" key="2">
    <source>
        <dbReference type="Proteomes" id="UP000001989"/>
    </source>
</evidence>
<reference evidence="1 2" key="1">
    <citation type="journal article" date="2010" name="J. Bacteriol.">
        <title>Genome sequence of the dioxin-mineralizing bacterium Sphingomonas wittichii RW1.</title>
        <authorList>
            <person name="Miller T.R."/>
            <person name="Delcher A.L."/>
            <person name="Salzberg S.L."/>
            <person name="Saunders E."/>
            <person name="Detter J.C."/>
            <person name="Halden R.U."/>
        </authorList>
    </citation>
    <scope>NUCLEOTIDE SEQUENCE [LARGE SCALE GENOMIC DNA]</scope>
    <source>
        <strain evidence="2">DSM 6014 / CCUG 31198 / JCM 15750 / NBRC 105917 / EY 4224 / RW1</strain>
    </source>
</reference>
<organism evidence="1 2">
    <name type="scientific">Rhizorhabdus wittichii (strain DSM 6014 / CCUG 31198 / JCM 15750 / NBRC 105917 / EY 4224 / RW1)</name>
    <name type="common">Sphingomonas wittichii</name>
    <dbReference type="NCBI Taxonomy" id="392499"/>
    <lineage>
        <taxon>Bacteria</taxon>
        <taxon>Pseudomonadati</taxon>
        <taxon>Pseudomonadota</taxon>
        <taxon>Alphaproteobacteria</taxon>
        <taxon>Sphingomonadales</taxon>
        <taxon>Sphingomonadaceae</taxon>
        <taxon>Rhizorhabdus</taxon>
    </lineage>
</organism>
<dbReference type="KEGG" id="swi:Swit_2191"/>
<dbReference type="NCBIfam" id="TIGR01539">
    <property type="entry name" value="portal_lambda"/>
    <property type="match status" value="1"/>
</dbReference>
<dbReference type="InterPro" id="IPR006429">
    <property type="entry name" value="Phage_lambda_portal"/>
</dbReference>
<evidence type="ECO:0000313" key="1">
    <source>
        <dbReference type="EMBL" id="ABQ68550.1"/>
    </source>
</evidence>
<dbReference type="AlphaFoldDB" id="A0A9J9HBH7"/>
<name>A0A9J9HBH7_RHIWR</name>
<dbReference type="EMBL" id="CP000699">
    <property type="protein sequence ID" value="ABQ68550.1"/>
    <property type="molecule type" value="Genomic_DNA"/>
</dbReference>
<dbReference type="GO" id="GO:0019068">
    <property type="term" value="P:virion assembly"/>
    <property type="evidence" value="ECO:0007669"/>
    <property type="project" value="InterPro"/>
</dbReference>
<dbReference type="GO" id="GO:0005198">
    <property type="term" value="F:structural molecule activity"/>
    <property type="evidence" value="ECO:0007669"/>
    <property type="project" value="InterPro"/>
</dbReference>
<protein>
    <submittedName>
        <fullName evidence="1">Phage portal protein, lambda family</fullName>
    </submittedName>
</protein>
<keyword evidence="2" id="KW-1185">Reference proteome</keyword>
<gene>
    <name evidence="1" type="ordered locus">Swit_2191</name>
</gene>
<dbReference type="Proteomes" id="UP000001989">
    <property type="component" value="Chromosome"/>
</dbReference>